<evidence type="ECO:0000313" key="2">
    <source>
        <dbReference type="EMBL" id="ACL07015.1"/>
    </source>
</evidence>
<accession>B8DN71</accession>
<reference evidence="2" key="1">
    <citation type="submission" date="2008-10" db="EMBL/GenBank/DDBJ databases">
        <title>Complete sequence of Desulfovibrio vulgaris str. 'Miyazaki F'.</title>
        <authorList>
            <person name="Lucas S."/>
            <person name="Copeland A."/>
            <person name="Lapidus A."/>
            <person name="Glavina del Rio T."/>
            <person name="Dalin E."/>
            <person name="Tice H."/>
            <person name="Bruce D."/>
            <person name="Goodwin L."/>
            <person name="Pitluck S."/>
            <person name="Sims D."/>
            <person name="Brettin T."/>
            <person name="Detter J.C."/>
            <person name="Han C."/>
            <person name="Larimer F."/>
            <person name="Land M."/>
            <person name="Hauser L."/>
            <person name="Kyrpides N."/>
            <person name="Mikhailova N."/>
            <person name="Hazen T.C."/>
            <person name="Richardson P."/>
        </authorList>
    </citation>
    <scope>NUCLEOTIDE SEQUENCE</scope>
    <source>
        <strain evidence="2">Miyazaki F</strain>
    </source>
</reference>
<dbReference type="KEGG" id="dvm:DvMF_0054"/>
<proteinExistence type="predicted"/>
<dbReference type="AlphaFoldDB" id="B8DN71"/>
<protein>
    <submittedName>
        <fullName evidence="2">Uncharacterized protein</fullName>
    </submittedName>
</protein>
<sequence>MEEWLTEALQATQARRLTRRQHLEDLGAERDQAGLHLSDAHEELEALNLMKGTKPTTAALLRHEGYEVSPEDERGAAFLKTCHIQKIAEAAYLEQITSQHFTGNLMDSRWWPPAARRRQERTLRPAPPLFPAHTDHVLQGAQTGP</sequence>
<organism evidence="2">
    <name type="scientific">Nitratidesulfovibrio vulgaris (strain DSM 19637 / Miyazaki F)</name>
    <name type="common">Desulfovibrio vulgaris</name>
    <dbReference type="NCBI Taxonomy" id="883"/>
    <lineage>
        <taxon>Bacteria</taxon>
        <taxon>Pseudomonadati</taxon>
        <taxon>Thermodesulfobacteriota</taxon>
        <taxon>Desulfovibrionia</taxon>
        <taxon>Desulfovibrionales</taxon>
        <taxon>Desulfovibrionaceae</taxon>
        <taxon>Nitratidesulfovibrio</taxon>
    </lineage>
</organism>
<feature type="region of interest" description="Disordered" evidence="1">
    <location>
        <begin position="116"/>
        <end position="145"/>
    </location>
</feature>
<evidence type="ECO:0000256" key="1">
    <source>
        <dbReference type="SAM" id="MobiDB-lite"/>
    </source>
</evidence>
<dbReference type="EMBL" id="CP001197">
    <property type="protein sequence ID" value="ACL07015.1"/>
    <property type="molecule type" value="Genomic_DNA"/>
</dbReference>
<dbReference type="HOGENOM" id="CLU_1783780_0_0_7"/>
<gene>
    <name evidence="2" type="ordered locus">DvMF_0054</name>
</gene>
<name>B8DN71_NITV9</name>